<feature type="signal peptide" evidence="1">
    <location>
        <begin position="1"/>
        <end position="33"/>
    </location>
</feature>
<organism evidence="2">
    <name type="scientific">Rothia mucilaginosa</name>
    <dbReference type="NCBI Taxonomy" id="43675"/>
    <lineage>
        <taxon>Bacteria</taxon>
        <taxon>Bacillati</taxon>
        <taxon>Actinomycetota</taxon>
        <taxon>Actinomycetes</taxon>
        <taxon>Micrococcales</taxon>
        <taxon>Micrococcaceae</taxon>
        <taxon>Rothia</taxon>
    </lineage>
</organism>
<reference evidence="3" key="1">
    <citation type="submission" date="2015-08" db="EMBL/GenBank/DDBJ databases">
        <title>Complete genome sequence of Rothia mucilaginosa strain NUM-Rm6536.</title>
        <authorList>
            <person name="Nambu T."/>
        </authorList>
    </citation>
    <scope>NUCLEOTIDE SEQUENCE [LARGE SCALE GENOMIC DNA]</scope>
    <source>
        <strain evidence="3">NUM-Rm6536</strain>
    </source>
</reference>
<dbReference type="InterPro" id="IPR012334">
    <property type="entry name" value="Pectin_lyas_fold"/>
</dbReference>
<dbReference type="RefSeq" id="WP_060824508.1">
    <property type="nucleotide sequence ID" value="NZ_AP014938.1"/>
</dbReference>
<protein>
    <submittedName>
        <fullName evidence="2">Exopolysaccharide biosynthesis protein</fullName>
    </submittedName>
</protein>
<dbReference type="PROSITE" id="PS51318">
    <property type="entry name" value="TAT"/>
    <property type="match status" value="1"/>
</dbReference>
<name>A0A0K2S0E3_9MICC</name>
<dbReference type="EMBL" id="AP014938">
    <property type="protein sequence ID" value="BAS20539.1"/>
    <property type="molecule type" value="Genomic_DNA"/>
</dbReference>
<keyword evidence="1" id="KW-0732">Signal</keyword>
<evidence type="ECO:0000256" key="1">
    <source>
        <dbReference type="SAM" id="SignalP"/>
    </source>
</evidence>
<evidence type="ECO:0000313" key="3">
    <source>
        <dbReference type="Proteomes" id="UP000066203"/>
    </source>
</evidence>
<accession>A0A0K2S0E3</accession>
<dbReference type="PATRIC" id="fig|43675.28.peg.1323"/>
<proteinExistence type="predicted"/>
<gene>
    <name evidence="2" type="ORF">RM6536_1292</name>
</gene>
<feature type="chain" id="PRO_5005483181" evidence="1">
    <location>
        <begin position="34"/>
        <end position="554"/>
    </location>
</feature>
<dbReference type="AlphaFoldDB" id="A0A0K2S0E3"/>
<dbReference type="InterPro" id="IPR006311">
    <property type="entry name" value="TAT_signal"/>
</dbReference>
<dbReference type="Gene3D" id="2.160.20.10">
    <property type="entry name" value="Single-stranded right-handed beta-helix, Pectin lyase-like"/>
    <property type="match status" value="1"/>
</dbReference>
<dbReference type="Proteomes" id="UP000066203">
    <property type="component" value="Chromosome"/>
</dbReference>
<evidence type="ECO:0000313" key="2">
    <source>
        <dbReference type="EMBL" id="BAS20539.1"/>
    </source>
</evidence>
<dbReference type="InterPro" id="IPR011050">
    <property type="entry name" value="Pectin_lyase_fold/virulence"/>
</dbReference>
<sequence>MSEYHAPSRRALLVGGALAATTAGVSAFSPAHAEQANKPEEFMTPAPEWVENPTKRLDEFRTRLQYLTYTTEARARTVHNLAKNGLHVNVLDYCVDPTGVEDCTDQLNMLAERLYWLGGGSIELPAGIYKVSHPFIHLLDKVEFFGHGMSTRIIATPTDKLDEAVRENRDECFGVFHTGTYQERTSMKVTDNRPMRFGVRDMWIRTSPQKGHINVDQLRDNTHTRAPLAHVAGVILHTEFRGKPNDPEAVPSLSNLEIWDVDMGVAILGLHDRGMKVDKIRVRKSLRQGLLVGKPVGHPLRRIDDNNPGGADNKFLTVDISDANLSGKNYAGIEIYASQCKFFGSTSWYNRRSIQKNSIYVTRKKDQSDDQYTAKAGAGWYVAGTRNLFQGCTAQENGGHGWFALMPRNNYVGCIGESSSWHDAVSKPAHNHEAANWYISSWASDCTFTGVRSDNPYGPSQEVPLERILASLWGFYLEGSVRRLNIIGANAYDECHMDYEDNNKPKPKVLNDKWKFSIKNSLNPPYKIEINQYVYKSTETPVGTSNKKEYIVVE</sequence>
<dbReference type="SUPFAM" id="SSF51126">
    <property type="entry name" value="Pectin lyase-like"/>
    <property type="match status" value="1"/>
</dbReference>